<dbReference type="Proteomes" id="UP000192455">
    <property type="component" value="Unassembled WGS sequence"/>
</dbReference>
<dbReference type="InterPro" id="IPR001424">
    <property type="entry name" value="SOD_Cu_Zn_dom"/>
</dbReference>
<dbReference type="PROSITE" id="PS00087">
    <property type="entry name" value="SOD_CU_ZN_1"/>
    <property type="match status" value="1"/>
</dbReference>
<reference evidence="4 5" key="1">
    <citation type="submission" date="2017-01" db="EMBL/GenBank/DDBJ databases">
        <authorList>
            <person name="Mah S.A."/>
            <person name="Swanson W.J."/>
            <person name="Moy G.W."/>
            <person name="Vacquier V.D."/>
        </authorList>
    </citation>
    <scope>NUCLEOTIDE SEQUENCE [LARGE SCALE GENOMIC DNA]</scope>
    <source>
        <strain evidence="4 5">DSM 21219</strain>
    </source>
</reference>
<evidence type="ECO:0000313" key="5">
    <source>
        <dbReference type="Proteomes" id="UP000192455"/>
    </source>
</evidence>
<dbReference type="InterPro" id="IPR036423">
    <property type="entry name" value="SOD-like_Cu/Zn_dom_sf"/>
</dbReference>
<dbReference type="GO" id="GO:0005507">
    <property type="term" value="F:copper ion binding"/>
    <property type="evidence" value="ECO:0007669"/>
    <property type="project" value="InterPro"/>
</dbReference>
<dbReference type="EMBL" id="FTPS01000002">
    <property type="protein sequence ID" value="SIT86584.1"/>
    <property type="molecule type" value="Genomic_DNA"/>
</dbReference>
<protein>
    <submittedName>
        <fullName evidence="4">Superoxide dismutase, Cu-Zn family</fullName>
    </submittedName>
</protein>
<dbReference type="Gene3D" id="2.60.40.200">
    <property type="entry name" value="Superoxide dismutase, copper/zinc binding domain"/>
    <property type="match status" value="1"/>
</dbReference>
<feature type="chain" id="PRO_5012955376" evidence="2">
    <location>
        <begin position="21"/>
        <end position="169"/>
    </location>
</feature>
<feature type="signal peptide" evidence="2">
    <location>
        <begin position="1"/>
        <end position="20"/>
    </location>
</feature>
<dbReference type="OrthoDB" id="5431326at2"/>
<dbReference type="SUPFAM" id="SSF49329">
    <property type="entry name" value="Cu,Zn superoxide dismutase-like"/>
    <property type="match status" value="1"/>
</dbReference>
<comment type="similarity">
    <text evidence="1">Belongs to the Cu-Zn superoxide dismutase family.</text>
</comment>
<evidence type="ECO:0000259" key="3">
    <source>
        <dbReference type="Pfam" id="PF00080"/>
    </source>
</evidence>
<feature type="domain" description="Superoxide dismutase copper/zinc binding" evidence="3">
    <location>
        <begin position="36"/>
        <end position="161"/>
    </location>
</feature>
<keyword evidence="5" id="KW-1185">Reference proteome</keyword>
<gene>
    <name evidence="4" type="ORF">SAMN05421849_2331</name>
</gene>
<dbReference type="Pfam" id="PF00080">
    <property type="entry name" value="Sod_Cu"/>
    <property type="match status" value="1"/>
</dbReference>
<evidence type="ECO:0000256" key="2">
    <source>
        <dbReference type="SAM" id="SignalP"/>
    </source>
</evidence>
<evidence type="ECO:0000256" key="1">
    <source>
        <dbReference type="ARBA" id="ARBA00010457"/>
    </source>
</evidence>
<dbReference type="RefSeq" id="WP_076650220.1">
    <property type="nucleotide sequence ID" value="NZ_FTPS01000002.1"/>
</dbReference>
<dbReference type="PANTHER" id="PTHR10003">
    <property type="entry name" value="SUPEROXIDE DISMUTASE CU-ZN -RELATED"/>
    <property type="match status" value="1"/>
</dbReference>
<dbReference type="InterPro" id="IPR024134">
    <property type="entry name" value="SOD_Cu/Zn_/chaperone"/>
</dbReference>
<keyword evidence="2" id="KW-0732">Signal</keyword>
<dbReference type="InterPro" id="IPR018152">
    <property type="entry name" value="SOD_Cu/Zn_BS"/>
</dbReference>
<accession>A0A1R3X7C1</accession>
<organism evidence="4 5">
    <name type="scientific">Pontibaca methylaminivorans</name>
    <dbReference type="NCBI Taxonomy" id="515897"/>
    <lineage>
        <taxon>Bacteria</taxon>
        <taxon>Pseudomonadati</taxon>
        <taxon>Pseudomonadota</taxon>
        <taxon>Alphaproteobacteria</taxon>
        <taxon>Rhodobacterales</taxon>
        <taxon>Roseobacteraceae</taxon>
        <taxon>Pontibaca</taxon>
    </lineage>
</organism>
<evidence type="ECO:0000313" key="4">
    <source>
        <dbReference type="EMBL" id="SIT86584.1"/>
    </source>
</evidence>
<dbReference type="STRING" id="515897.SAMN05421849_2331"/>
<sequence length="169" mass="17380">MKTLVATALLVSLAAPALHAAEVSAQVENREGDPLGTVTVRDTPSGVALATLALEGLPEGDYAIHLHETGDCSADDFESAGGHVAGDREHGVLVEGGPHPGDMPNLTVRSDGIAQGDVFLPNLDVSRDLLDEDGAALVIHDGTDDYESQPSGDAGDRLACGEFTEQAAE</sequence>
<dbReference type="GO" id="GO:0006801">
    <property type="term" value="P:superoxide metabolic process"/>
    <property type="evidence" value="ECO:0007669"/>
    <property type="project" value="InterPro"/>
</dbReference>
<proteinExistence type="inferred from homology"/>
<dbReference type="AlphaFoldDB" id="A0A1R3X7C1"/>
<name>A0A1R3X7C1_9RHOB</name>